<reference evidence="8" key="1">
    <citation type="submission" date="2023-06" db="EMBL/GenBank/DDBJ databases">
        <title>Two novel species of Acinetobacter isolated from motorbike repairing workshop in Vietnam.</title>
        <authorList>
            <person name="Le N.T.T."/>
        </authorList>
    </citation>
    <scope>NUCLEOTIDE SEQUENCE</scope>
    <source>
        <strain evidence="8">VNH17</strain>
    </source>
</reference>
<evidence type="ECO:0000256" key="2">
    <source>
        <dbReference type="ARBA" id="ARBA00022475"/>
    </source>
</evidence>
<keyword evidence="5 6" id="KW-0472">Membrane</keyword>
<dbReference type="InterPro" id="IPR038766">
    <property type="entry name" value="Membrane_comp_ABC_pdt"/>
</dbReference>
<feature type="transmembrane region" description="Helical" evidence="6">
    <location>
        <begin position="308"/>
        <end position="337"/>
    </location>
</feature>
<evidence type="ECO:0000256" key="4">
    <source>
        <dbReference type="ARBA" id="ARBA00022989"/>
    </source>
</evidence>
<feature type="transmembrane region" description="Helical" evidence="6">
    <location>
        <begin position="753"/>
        <end position="775"/>
    </location>
</feature>
<evidence type="ECO:0000313" key="9">
    <source>
        <dbReference type="Proteomes" id="UP001168524"/>
    </source>
</evidence>
<dbReference type="PANTHER" id="PTHR30287:SF1">
    <property type="entry name" value="INNER MEMBRANE PROTEIN"/>
    <property type="match status" value="1"/>
</dbReference>
<sequence length="827" mass="92065">MTSILKPLLLQSFRTGGLYLLIIALSLAISATTALKFSNTQVQNAVALQAAEMLGADLVMTDNDPIQTQWRQQAQKLNLQQAPVTVFGSMAHTQDQFVMVNVKAVDEHFPLRGKLEIQPKAQSIQQGQVWLSPRAMDLLHTQLGDRVAIADGQFTVTGVIEHDSNQELGFSGFSPTVIIHQADIAKTNAIQVGSRVEYRLLMAGQPEQIKAFKKIFKQQKKQQPIEPQQDQQLENNEQSSLKLRDANQSNTRLMKPIENLDTFLQLANLLTILLCGIAIALTSQRYVQQNQDHIALMRCLGASKRQILFSYIALLGIVSALSIVLGSLIGIGLGYGLLQLMLQLIPQLQLSFAVTDLLLALPVAIFTSVMVLIGFILPSIWELLNTPPIRVIRQQERSRKSYFAMFAVGVMSLIIFSLVLSDNLQLSLLVLAAILILCAVLYAVIWLMLKAIKQLKHPISAYVRIPHQTALQVTALALGLSLITVLSVLRTDLLQRWQQQLPEGTPNQFVYGLPPFDMPQLKQQLEQNHWQSTPLYPNIRGCLIAKNGKAFAPELVKQNNSLRRELNLTQATEYPKDNVITEGNPKFSQVGQVSVEAKLANELGIKVGDRLDFSLPEGTLQATVINLRSVEWESFSPNFFFIFSPQSMDENAGSYLGSFYVPPADQPKMVQLIQQFSNTVFIDVGRILDEVKRLVDVLVQIITVLALLVGLSGVLVLIACLNVLMDERRKEVALLRSFGSGKNRLKQMLSLEIGFIGLLAGVVACLFAEVISAIASYKMQMAIQWHPAIWMILPLSMMLICMLIGRYRLSYLCDIPPLQSLREMNQS</sequence>
<organism evidence="8 9">
    <name type="scientific">Acinetobacter thutiue</name>
    <dbReference type="NCBI Taxonomy" id="2998078"/>
    <lineage>
        <taxon>Bacteria</taxon>
        <taxon>Pseudomonadati</taxon>
        <taxon>Pseudomonadota</taxon>
        <taxon>Gammaproteobacteria</taxon>
        <taxon>Moraxellales</taxon>
        <taxon>Moraxellaceae</taxon>
        <taxon>Acinetobacter</taxon>
    </lineage>
</organism>
<dbReference type="InterPro" id="IPR003838">
    <property type="entry name" value="ABC3_permease_C"/>
</dbReference>
<evidence type="ECO:0000313" key="8">
    <source>
        <dbReference type="EMBL" id="MDN0014790.1"/>
    </source>
</evidence>
<dbReference type="RefSeq" id="WP_267981028.1">
    <property type="nucleotide sequence ID" value="NZ_JAPQKF010000004.1"/>
</dbReference>
<proteinExistence type="predicted"/>
<feature type="domain" description="ABC3 transporter permease C-terminal" evidence="7">
    <location>
        <begin position="268"/>
        <end position="373"/>
    </location>
</feature>
<keyword evidence="3 6" id="KW-0812">Transmembrane</keyword>
<evidence type="ECO:0000256" key="1">
    <source>
        <dbReference type="ARBA" id="ARBA00004651"/>
    </source>
</evidence>
<keyword evidence="2" id="KW-1003">Cell membrane</keyword>
<comment type="subcellular location">
    <subcellularLocation>
        <location evidence="1">Cell membrane</location>
        <topology evidence="1">Multi-pass membrane protein</topology>
    </subcellularLocation>
</comment>
<dbReference type="Pfam" id="PF02687">
    <property type="entry name" value="FtsX"/>
    <property type="match status" value="2"/>
</dbReference>
<evidence type="ECO:0000256" key="6">
    <source>
        <dbReference type="SAM" id="Phobius"/>
    </source>
</evidence>
<accession>A0ABT7WQ44</accession>
<feature type="transmembrane region" description="Helical" evidence="6">
    <location>
        <begin position="263"/>
        <end position="287"/>
    </location>
</feature>
<evidence type="ECO:0000256" key="3">
    <source>
        <dbReference type="ARBA" id="ARBA00022692"/>
    </source>
</evidence>
<feature type="domain" description="ABC3 transporter permease C-terminal" evidence="7">
    <location>
        <begin position="704"/>
        <end position="813"/>
    </location>
</feature>
<comment type="caution">
    <text evidence="8">The sequence shown here is derived from an EMBL/GenBank/DDBJ whole genome shotgun (WGS) entry which is preliminary data.</text>
</comment>
<keyword evidence="4 6" id="KW-1133">Transmembrane helix</keyword>
<evidence type="ECO:0000259" key="7">
    <source>
        <dbReference type="Pfam" id="PF02687"/>
    </source>
</evidence>
<keyword evidence="9" id="KW-1185">Reference proteome</keyword>
<feature type="transmembrane region" description="Helical" evidence="6">
    <location>
        <begin position="357"/>
        <end position="381"/>
    </location>
</feature>
<evidence type="ECO:0000256" key="5">
    <source>
        <dbReference type="ARBA" id="ARBA00023136"/>
    </source>
</evidence>
<name>A0ABT7WQ44_9GAMM</name>
<feature type="transmembrane region" description="Helical" evidence="6">
    <location>
        <begin position="697"/>
        <end position="724"/>
    </location>
</feature>
<feature type="transmembrane region" description="Helical" evidence="6">
    <location>
        <begin position="402"/>
        <end position="420"/>
    </location>
</feature>
<feature type="transmembrane region" description="Helical" evidence="6">
    <location>
        <begin position="787"/>
        <end position="805"/>
    </location>
</feature>
<feature type="transmembrane region" description="Helical" evidence="6">
    <location>
        <begin position="470"/>
        <end position="489"/>
    </location>
</feature>
<feature type="transmembrane region" description="Helical" evidence="6">
    <location>
        <begin position="426"/>
        <end position="449"/>
    </location>
</feature>
<protein>
    <submittedName>
        <fullName evidence="8">FtsX-like permease family protein</fullName>
    </submittedName>
</protein>
<dbReference type="Proteomes" id="UP001168524">
    <property type="component" value="Unassembled WGS sequence"/>
</dbReference>
<gene>
    <name evidence="8" type="ORF">QTA56_11180</name>
</gene>
<dbReference type="EMBL" id="JAUDZE010000004">
    <property type="protein sequence ID" value="MDN0014790.1"/>
    <property type="molecule type" value="Genomic_DNA"/>
</dbReference>
<dbReference type="PANTHER" id="PTHR30287">
    <property type="entry name" value="MEMBRANE COMPONENT OF PREDICTED ABC SUPERFAMILY METABOLITE UPTAKE TRANSPORTER"/>
    <property type="match status" value="1"/>
</dbReference>